<dbReference type="EMBL" id="RKHY01000001">
    <property type="protein sequence ID" value="ROS38199.1"/>
    <property type="molecule type" value="Genomic_DNA"/>
</dbReference>
<dbReference type="PANTHER" id="PTHR33908">
    <property type="entry name" value="MANNOSYLTRANSFERASE YKCB-RELATED"/>
    <property type="match status" value="1"/>
</dbReference>
<protein>
    <submittedName>
        <fullName evidence="10">Dolichyl-phosphate-mannose-protein mannosyltransferase</fullName>
    </submittedName>
</protein>
<feature type="transmembrane region" description="Helical" evidence="8">
    <location>
        <begin position="166"/>
        <end position="196"/>
    </location>
</feature>
<dbReference type="GO" id="GO:0009103">
    <property type="term" value="P:lipopolysaccharide biosynthetic process"/>
    <property type="evidence" value="ECO:0007669"/>
    <property type="project" value="UniProtKB-ARBA"/>
</dbReference>
<sequence>MKKLTFMGNRTAPGGVRVAKLARVPVLAMAGAVGLLLLVTSGRYGWFGDELYFLAAGRHLAWGYADQPPALPLLAHLMDALAPGSLVVFRLPATLATAAGVVVAALIARELGGGRRAQVLTAGAFAISGQLLGTGHYLATSTFDPLLWTVLCWLLVRWVRTRTDGLLVWAGVVTAVAVNVKFLVLAFWLVAGICVLVFGPRGLLRRPLLWAGALIAAAGAAPTVVWQAAHGWPQLEMNAAIAAEVEQIYGGRLMFLPGMLAGAGIVVGAVLLVHGVWRLLRAPELRAYRFLGAATAGLTAVFLVTGGRSYYVAGMFAVCWAAAAVSLEAGAAARWWRWVATWPVYAVSALIAVPLALPVVPVSWLGRAPAPGFATAEIGWREVAASVARAYRQVPDPARTAIVTGFYWHAAALDRFGRPLGLPGPFSGSRGYWDLGTPPESARDVLFVGDDPAVLAGHFAAITPAGRIDDGPGFGQGTALWLATGRAEPWSAVWPRMRDLGVGTG</sequence>
<evidence type="ECO:0000256" key="7">
    <source>
        <dbReference type="ARBA" id="ARBA00023136"/>
    </source>
</evidence>
<feature type="transmembrane region" description="Helical" evidence="8">
    <location>
        <begin position="119"/>
        <end position="139"/>
    </location>
</feature>
<feature type="transmembrane region" description="Helical" evidence="8">
    <location>
        <begin position="344"/>
        <end position="365"/>
    </location>
</feature>
<dbReference type="GO" id="GO:0005886">
    <property type="term" value="C:plasma membrane"/>
    <property type="evidence" value="ECO:0007669"/>
    <property type="project" value="UniProtKB-SubCell"/>
</dbReference>
<keyword evidence="2" id="KW-1003">Cell membrane</keyword>
<feature type="domain" description="Glycosyltransferase RgtA/B/C/D-like" evidence="9">
    <location>
        <begin position="66"/>
        <end position="226"/>
    </location>
</feature>
<dbReference type="InterPro" id="IPR050297">
    <property type="entry name" value="LipidA_mod_glycosyltrf_83"/>
</dbReference>
<evidence type="ECO:0000256" key="4">
    <source>
        <dbReference type="ARBA" id="ARBA00022679"/>
    </source>
</evidence>
<evidence type="ECO:0000256" key="5">
    <source>
        <dbReference type="ARBA" id="ARBA00022692"/>
    </source>
</evidence>
<keyword evidence="7 8" id="KW-0472">Membrane</keyword>
<evidence type="ECO:0000259" key="9">
    <source>
        <dbReference type="Pfam" id="PF13231"/>
    </source>
</evidence>
<evidence type="ECO:0000256" key="3">
    <source>
        <dbReference type="ARBA" id="ARBA00022676"/>
    </source>
</evidence>
<comment type="subcellular location">
    <subcellularLocation>
        <location evidence="1">Cell membrane</location>
        <topology evidence="1">Multi-pass membrane protein</topology>
    </subcellularLocation>
</comment>
<dbReference type="Pfam" id="PF13231">
    <property type="entry name" value="PMT_2"/>
    <property type="match status" value="1"/>
</dbReference>
<comment type="caution">
    <text evidence="10">The sequence shown here is derived from an EMBL/GenBank/DDBJ whole genome shotgun (WGS) entry which is preliminary data.</text>
</comment>
<keyword evidence="4 10" id="KW-0808">Transferase</keyword>
<evidence type="ECO:0000256" key="2">
    <source>
        <dbReference type="ARBA" id="ARBA00022475"/>
    </source>
</evidence>
<dbReference type="InterPro" id="IPR038731">
    <property type="entry name" value="RgtA/B/C-like"/>
</dbReference>
<dbReference type="Proteomes" id="UP000274843">
    <property type="component" value="Unassembled WGS sequence"/>
</dbReference>
<accession>A0A3N2GPP5</accession>
<reference evidence="10 11" key="1">
    <citation type="submission" date="2018-11" db="EMBL/GenBank/DDBJ databases">
        <title>Sequencing the genomes of 1000 actinobacteria strains.</title>
        <authorList>
            <person name="Klenk H.-P."/>
        </authorList>
    </citation>
    <scope>NUCLEOTIDE SEQUENCE [LARGE SCALE GENOMIC DNA]</scope>
    <source>
        <strain evidence="10 11">DSM 44348</strain>
    </source>
</reference>
<keyword evidence="5 8" id="KW-0812">Transmembrane</keyword>
<feature type="transmembrane region" description="Helical" evidence="8">
    <location>
        <begin position="87"/>
        <end position="107"/>
    </location>
</feature>
<evidence type="ECO:0000256" key="6">
    <source>
        <dbReference type="ARBA" id="ARBA00022989"/>
    </source>
</evidence>
<feature type="transmembrane region" description="Helical" evidence="8">
    <location>
        <begin position="208"/>
        <end position="229"/>
    </location>
</feature>
<feature type="transmembrane region" description="Helical" evidence="8">
    <location>
        <begin position="21"/>
        <end position="39"/>
    </location>
</feature>
<organism evidence="10 11">
    <name type="scientific">Amycolatopsis thermoflava</name>
    <dbReference type="NCBI Taxonomy" id="84480"/>
    <lineage>
        <taxon>Bacteria</taxon>
        <taxon>Bacillati</taxon>
        <taxon>Actinomycetota</taxon>
        <taxon>Actinomycetes</taxon>
        <taxon>Pseudonocardiales</taxon>
        <taxon>Pseudonocardiaceae</taxon>
        <taxon>Amycolatopsis</taxon>
        <taxon>Amycolatopsis methanolica group</taxon>
    </lineage>
</organism>
<evidence type="ECO:0000256" key="8">
    <source>
        <dbReference type="SAM" id="Phobius"/>
    </source>
</evidence>
<gene>
    <name evidence="10" type="ORF">EDD35_0467</name>
</gene>
<proteinExistence type="predicted"/>
<name>A0A3N2GPP5_9PSEU</name>
<keyword evidence="3 10" id="KW-0328">Glycosyltransferase</keyword>
<dbReference type="GO" id="GO:0016763">
    <property type="term" value="F:pentosyltransferase activity"/>
    <property type="evidence" value="ECO:0007669"/>
    <property type="project" value="TreeGrafter"/>
</dbReference>
<dbReference type="PANTHER" id="PTHR33908:SF11">
    <property type="entry name" value="MEMBRANE PROTEIN"/>
    <property type="match status" value="1"/>
</dbReference>
<feature type="transmembrane region" description="Helical" evidence="8">
    <location>
        <begin position="259"/>
        <end position="280"/>
    </location>
</feature>
<feature type="transmembrane region" description="Helical" evidence="8">
    <location>
        <begin position="287"/>
        <end position="304"/>
    </location>
</feature>
<keyword evidence="11" id="KW-1185">Reference proteome</keyword>
<evidence type="ECO:0000313" key="11">
    <source>
        <dbReference type="Proteomes" id="UP000274843"/>
    </source>
</evidence>
<evidence type="ECO:0000256" key="1">
    <source>
        <dbReference type="ARBA" id="ARBA00004651"/>
    </source>
</evidence>
<keyword evidence="6 8" id="KW-1133">Transmembrane helix</keyword>
<dbReference type="AlphaFoldDB" id="A0A3N2GPP5"/>
<feature type="transmembrane region" description="Helical" evidence="8">
    <location>
        <begin position="310"/>
        <end position="332"/>
    </location>
</feature>
<evidence type="ECO:0000313" key="10">
    <source>
        <dbReference type="EMBL" id="ROS38199.1"/>
    </source>
</evidence>